<evidence type="ECO:0000313" key="1">
    <source>
        <dbReference type="EMBL" id="MPM83904.1"/>
    </source>
</evidence>
<comment type="caution">
    <text evidence="1">The sequence shown here is derived from an EMBL/GenBank/DDBJ whole genome shotgun (WGS) entry which is preliminary data.</text>
</comment>
<dbReference type="EMBL" id="VSSQ01032594">
    <property type="protein sequence ID" value="MPM83904.1"/>
    <property type="molecule type" value="Genomic_DNA"/>
</dbReference>
<organism evidence="1">
    <name type="scientific">bioreactor metagenome</name>
    <dbReference type="NCBI Taxonomy" id="1076179"/>
    <lineage>
        <taxon>unclassified sequences</taxon>
        <taxon>metagenomes</taxon>
        <taxon>ecological metagenomes</taxon>
    </lineage>
</organism>
<dbReference type="AlphaFoldDB" id="A0A645D3N3"/>
<gene>
    <name evidence="1" type="ORF">SDC9_130974</name>
</gene>
<name>A0A645D3N3_9ZZZZ</name>
<reference evidence="1" key="1">
    <citation type="submission" date="2019-08" db="EMBL/GenBank/DDBJ databases">
        <authorList>
            <person name="Kucharzyk K."/>
            <person name="Murdoch R.W."/>
            <person name="Higgins S."/>
            <person name="Loffler F."/>
        </authorList>
    </citation>
    <scope>NUCLEOTIDE SEQUENCE</scope>
</reference>
<protein>
    <submittedName>
        <fullName evidence="1">Uncharacterized protein</fullName>
    </submittedName>
</protein>
<accession>A0A645D3N3</accession>
<proteinExistence type="predicted"/>
<sequence>MGKILKISGYIFVGLLLLGSYVGSSSPAKPSTPSQAIVKAPLQEYKFVTTQDLSGNRYSVTVIVKKQLNIEEMDSIAKEVVDKSMAKYKNIYGLYVNFTDTDIAGIPNNLLGSYEYGPDGSASFDKDKINSKKSLKLTKDHLNRDWSKQPTEDDYKIYTLYIEYLVRNPGGDVASFVNQFSGPKPTPGQIDAIYNKVNFWLLAG</sequence>